<accession>A0ABV5ZUT0</accession>
<dbReference type="SUPFAM" id="SSF46785">
    <property type="entry name" value="Winged helix' DNA-binding domain"/>
    <property type="match status" value="1"/>
</dbReference>
<evidence type="ECO:0000259" key="1">
    <source>
        <dbReference type="PROSITE" id="PS50995"/>
    </source>
</evidence>
<dbReference type="Proteomes" id="UP001589693">
    <property type="component" value="Unassembled WGS sequence"/>
</dbReference>
<gene>
    <name evidence="2" type="ORF">ACFFQA_11930</name>
</gene>
<dbReference type="PANTHER" id="PTHR33164:SF106">
    <property type="entry name" value="TRANSCRIPTIONAL REGULATORY PROTEIN"/>
    <property type="match status" value="1"/>
</dbReference>
<evidence type="ECO:0000313" key="3">
    <source>
        <dbReference type="Proteomes" id="UP001589693"/>
    </source>
</evidence>
<dbReference type="InterPro" id="IPR000835">
    <property type="entry name" value="HTH_MarR-typ"/>
</dbReference>
<feature type="domain" description="HTH marR-type" evidence="1">
    <location>
        <begin position="9"/>
        <end position="145"/>
    </location>
</feature>
<dbReference type="PANTHER" id="PTHR33164">
    <property type="entry name" value="TRANSCRIPTIONAL REGULATOR, MARR FAMILY"/>
    <property type="match status" value="1"/>
</dbReference>
<dbReference type="EMBL" id="JBHLZU010000010">
    <property type="protein sequence ID" value="MFB9904640.1"/>
    <property type="molecule type" value="Genomic_DNA"/>
</dbReference>
<reference evidence="2 3" key="1">
    <citation type="submission" date="2024-09" db="EMBL/GenBank/DDBJ databases">
        <authorList>
            <person name="Sun Q."/>
            <person name="Mori K."/>
        </authorList>
    </citation>
    <scope>NUCLEOTIDE SEQUENCE [LARGE SCALE GENOMIC DNA]</scope>
    <source>
        <strain evidence="2 3">TBRC 7907</strain>
    </source>
</reference>
<dbReference type="RefSeq" id="WP_377851844.1">
    <property type="nucleotide sequence ID" value="NZ_JBHLZU010000010.1"/>
</dbReference>
<dbReference type="Pfam" id="PF01047">
    <property type="entry name" value="MarR"/>
    <property type="match status" value="1"/>
</dbReference>
<dbReference type="PROSITE" id="PS50995">
    <property type="entry name" value="HTH_MARR_2"/>
    <property type="match status" value="1"/>
</dbReference>
<dbReference type="InterPro" id="IPR039422">
    <property type="entry name" value="MarR/SlyA-like"/>
</dbReference>
<comment type="caution">
    <text evidence="2">The sequence shown here is derived from an EMBL/GenBank/DDBJ whole genome shotgun (WGS) entry which is preliminary data.</text>
</comment>
<protein>
    <submittedName>
        <fullName evidence="2">MarR family winged helix-turn-helix transcriptional regulator</fullName>
    </submittedName>
</protein>
<dbReference type="SMART" id="SM00347">
    <property type="entry name" value="HTH_MARR"/>
    <property type="match status" value="1"/>
</dbReference>
<name>A0ABV5ZUT0_9PSEU</name>
<dbReference type="InterPro" id="IPR036388">
    <property type="entry name" value="WH-like_DNA-bd_sf"/>
</dbReference>
<dbReference type="Gene3D" id="1.10.10.10">
    <property type="entry name" value="Winged helix-like DNA-binding domain superfamily/Winged helix DNA-binding domain"/>
    <property type="match status" value="1"/>
</dbReference>
<dbReference type="InterPro" id="IPR036390">
    <property type="entry name" value="WH_DNA-bd_sf"/>
</dbReference>
<sequence length="163" mass="17956">MSSGASSSRAELLAEMEGVMRDNASRGLLMHQAIADRFGLGPTDIKCLDLARDEENLTAGRLAEITGLSTSAVTALLDRLEKADFIERRRDPSDRRRVFVVSTGRREAETARAFAPLRELMLRGLEGRTDDELRLIRDFMGGITEGVTEIVRLYRAESAGKGS</sequence>
<evidence type="ECO:0000313" key="2">
    <source>
        <dbReference type="EMBL" id="MFB9904640.1"/>
    </source>
</evidence>
<keyword evidence="3" id="KW-1185">Reference proteome</keyword>
<proteinExistence type="predicted"/>
<organism evidence="2 3">
    <name type="scientific">Allokutzneria oryzae</name>
    <dbReference type="NCBI Taxonomy" id="1378989"/>
    <lineage>
        <taxon>Bacteria</taxon>
        <taxon>Bacillati</taxon>
        <taxon>Actinomycetota</taxon>
        <taxon>Actinomycetes</taxon>
        <taxon>Pseudonocardiales</taxon>
        <taxon>Pseudonocardiaceae</taxon>
        <taxon>Allokutzneria</taxon>
    </lineage>
</organism>